<evidence type="ECO:0000256" key="7">
    <source>
        <dbReference type="ARBA" id="ARBA00022737"/>
    </source>
</evidence>
<dbReference type="Gene3D" id="1.10.3130.10">
    <property type="entry name" value="serine acetyltransferase, domain 1"/>
    <property type="match status" value="1"/>
</dbReference>
<dbReference type="InterPro" id="IPR045304">
    <property type="entry name" value="LbH_SAT"/>
</dbReference>
<dbReference type="InterPro" id="IPR053376">
    <property type="entry name" value="Serine_acetyltransferase"/>
</dbReference>
<dbReference type="GO" id="GO:0005737">
    <property type="term" value="C:cytoplasm"/>
    <property type="evidence" value="ECO:0007669"/>
    <property type="project" value="InterPro"/>
</dbReference>
<evidence type="ECO:0000313" key="12">
    <source>
        <dbReference type="Proteomes" id="UP000176204"/>
    </source>
</evidence>
<dbReference type="CDD" id="cd03354">
    <property type="entry name" value="LbH_SAT"/>
    <property type="match status" value="1"/>
</dbReference>
<keyword evidence="7" id="KW-0677">Repeat</keyword>
<feature type="domain" description="Serine acetyltransferase N-terminal" evidence="10">
    <location>
        <begin position="19"/>
        <end position="123"/>
    </location>
</feature>
<dbReference type="PANTHER" id="PTHR42811">
    <property type="entry name" value="SERINE ACETYLTRANSFERASE"/>
    <property type="match status" value="1"/>
</dbReference>
<dbReference type="NCBIfam" id="TIGR01172">
    <property type="entry name" value="cysE"/>
    <property type="match status" value="1"/>
</dbReference>
<name>A0A1C7PBT6_9BACT</name>
<gene>
    <name evidence="11" type="ORF">PYTT_1151</name>
</gene>
<accession>A0A1C7PBT6</accession>
<dbReference type="GO" id="GO:0009001">
    <property type="term" value="F:serine O-acetyltransferase activity"/>
    <property type="evidence" value="ECO:0007669"/>
    <property type="project" value="UniProtKB-EC"/>
</dbReference>
<dbReference type="PROSITE" id="PS00101">
    <property type="entry name" value="HEXAPEP_TRANSFERASES"/>
    <property type="match status" value="1"/>
</dbReference>
<dbReference type="SMART" id="SM00971">
    <property type="entry name" value="SATase_N"/>
    <property type="match status" value="1"/>
</dbReference>
<evidence type="ECO:0000313" key="11">
    <source>
        <dbReference type="EMBL" id="SEH84284.1"/>
    </source>
</evidence>
<dbReference type="KEGG" id="agl:PYTT_1151"/>
<dbReference type="PATRIC" id="fig|1679444.3.peg.739"/>
<comment type="catalytic activity">
    <reaction evidence="9">
        <text>L-serine + acetyl-CoA = O-acetyl-L-serine + CoA</text>
        <dbReference type="Rhea" id="RHEA:24560"/>
        <dbReference type="ChEBI" id="CHEBI:33384"/>
        <dbReference type="ChEBI" id="CHEBI:57287"/>
        <dbReference type="ChEBI" id="CHEBI:57288"/>
        <dbReference type="ChEBI" id="CHEBI:58340"/>
        <dbReference type="EC" id="2.3.1.30"/>
    </reaction>
</comment>
<dbReference type="InterPro" id="IPR005881">
    <property type="entry name" value="Ser_O-AcTrfase"/>
</dbReference>
<dbReference type="RefSeq" id="WP_067776196.1">
    <property type="nucleotide sequence ID" value="NZ_LIGX01000026.1"/>
</dbReference>
<dbReference type="Pfam" id="PF06426">
    <property type="entry name" value="SATase_N"/>
    <property type="match status" value="1"/>
</dbReference>
<evidence type="ECO:0000256" key="9">
    <source>
        <dbReference type="ARBA" id="ARBA00049486"/>
    </source>
</evidence>
<dbReference type="STRING" id="1679444.PYTT_1151"/>
<dbReference type="Proteomes" id="UP000176204">
    <property type="component" value="Chromosome I"/>
</dbReference>
<proteinExistence type="inferred from homology"/>
<reference evidence="12" key="1">
    <citation type="submission" date="2016-09" db="EMBL/GenBank/DDBJ databases">
        <authorList>
            <person name="Koehorst J."/>
        </authorList>
    </citation>
    <scope>NUCLEOTIDE SEQUENCE [LARGE SCALE GENOMIC DNA]</scope>
</reference>
<evidence type="ECO:0000256" key="2">
    <source>
        <dbReference type="ARBA" id="ARBA00007274"/>
    </source>
</evidence>
<comment type="pathway">
    <text evidence="1">Amino-acid biosynthesis; L-cysteine biosynthesis; L-cysteine from L-serine: step 1/2.</text>
</comment>
<dbReference type="SUPFAM" id="SSF51161">
    <property type="entry name" value="Trimeric LpxA-like enzymes"/>
    <property type="match status" value="1"/>
</dbReference>
<keyword evidence="8" id="KW-0012">Acyltransferase</keyword>
<dbReference type="Gene3D" id="2.160.10.10">
    <property type="entry name" value="Hexapeptide repeat proteins"/>
    <property type="match status" value="1"/>
</dbReference>
<organism evidence="11 12">
    <name type="scientific">Akkermansia glycaniphila</name>
    <dbReference type="NCBI Taxonomy" id="1679444"/>
    <lineage>
        <taxon>Bacteria</taxon>
        <taxon>Pseudomonadati</taxon>
        <taxon>Verrucomicrobiota</taxon>
        <taxon>Verrucomicrobiia</taxon>
        <taxon>Verrucomicrobiales</taxon>
        <taxon>Akkermansiaceae</taxon>
        <taxon>Akkermansia</taxon>
    </lineage>
</organism>
<dbReference type="InterPro" id="IPR018357">
    <property type="entry name" value="Hexapep_transf_CS"/>
</dbReference>
<dbReference type="InterPro" id="IPR010493">
    <property type="entry name" value="Ser_AcTrfase_N"/>
</dbReference>
<keyword evidence="5" id="KW-0028">Amino-acid biosynthesis</keyword>
<dbReference type="InterPro" id="IPR042122">
    <property type="entry name" value="Ser_AcTrfase_N_sf"/>
</dbReference>
<dbReference type="FunFam" id="2.160.10.10:FF:000002">
    <property type="entry name" value="Serine acetyltransferase"/>
    <property type="match status" value="1"/>
</dbReference>
<evidence type="ECO:0000259" key="10">
    <source>
        <dbReference type="SMART" id="SM00971"/>
    </source>
</evidence>
<dbReference type="AlphaFoldDB" id="A0A1C7PBT6"/>
<evidence type="ECO:0000256" key="4">
    <source>
        <dbReference type="ARBA" id="ARBA00018522"/>
    </source>
</evidence>
<evidence type="ECO:0000256" key="6">
    <source>
        <dbReference type="ARBA" id="ARBA00022679"/>
    </source>
</evidence>
<comment type="similarity">
    <text evidence="2">Belongs to the transferase hexapeptide repeat family.</text>
</comment>
<sequence>MTCNPDKNIPPTPEQTRNLWNHIRREARTARETEPSLAGILDDIVLSSSSLGQASAALLARKLARADIARDRLEPLILGIYRDHPAIECSMAADLLAIVERDAACHTPLAPLLYFKGYHAISAYRVSHALWQEGRHLMAYLFQSLASETFAIDIHPAARIGCGILLDHGTGFVVGETAIVENNVSILHEVTLGGTGKEDGDRHPIVRSGVLIGAGAKILGRVEIGQCAKIAASSVVLTDVPPHTTVAGVPAVIVGTTCEPNPALDMNQNL</sequence>
<dbReference type="OrthoDB" id="9801456at2"/>
<dbReference type="InterPro" id="IPR011004">
    <property type="entry name" value="Trimer_LpxA-like_sf"/>
</dbReference>
<evidence type="ECO:0000256" key="1">
    <source>
        <dbReference type="ARBA" id="ARBA00004876"/>
    </source>
</evidence>
<protein>
    <recommendedName>
        <fullName evidence="4">Serine acetyltransferase</fullName>
        <ecNumber evidence="3">2.3.1.30</ecNumber>
    </recommendedName>
</protein>
<dbReference type="NCBIfam" id="NF041874">
    <property type="entry name" value="EPS_EpsC"/>
    <property type="match status" value="1"/>
</dbReference>
<dbReference type="EC" id="2.3.1.30" evidence="3"/>
<dbReference type="EMBL" id="LT629973">
    <property type="protein sequence ID" value="SEH84284.1"/>
    <property type="molecule type" value="Genomic_DNA"/>
</dbReference>
<evidence type="ECO:0000256" key="3">
    <source>
        <dbReference type="ARBA" id="ARBA00013266"/>
    </source>
</evidence>
<keyword evidence="12" id="KW-1185">Reference proteome</keyword>
<evidence type="ECO:0000256" key="8">
    <source>
        <dbReference type="ARBA" id="ARBA00023315"/>
    </source>
</evidence>
<dbReference type="UniPathway" id="UPA00136">
    <property type="reaction ID" value="UER00199"/>
</dbReference>
<keyword evidence="6 11" id="KW-0808">Transferase</keyword>
<evidence type="ECO:0000256" key="5">
    <source>
        <dbReference type="ARBA" id="ARBA00022605"/>
    </source>
</evidence>
<dbReference type="GO" id="GO:0006535">
    <property type="term" value="P:cysteine biosynthetic process from serine"/>
    <property type="evidence" value="ECO:0007669"/>
    <property type="project" value="InterPro"/>
</dbReference>